<evidence type="ECO:0000256" key="2">
    <source>
        <dbReference type="ARBA" id="ARBA00022837"/>
    </source>
</evidence>
<dbReference type="GO" id="GO:0005509">
    <property type="term" value="F:calcium ion binding"/>
    <property type="evidence" value="ECO:0007669"/>
    <property type="project" value="InterPro"/>
</dbReference>
<dbReference type="InterPro" id="IPR050145">
    <property type="entry name" value="Centrin_CML-like"/>
</dbReference>
<dbReference type="InterPro" id="IPR002048">
    <property type="entry name" value="EF_hand_dom"/>
</dbReference>
<dbReference type="PROSITE" id="PS00018">
    <property type="entry name" value="EF_HAND_1"/>
    <property type="match status" value="2"/>
</dbReference>
<proteinExistence type="predicted"/>
<keyword evidence="5" id="KW-1185">Reference proteome</keyword>
<feature type="domain" description="EF-hand" evidence="3">
    <location>
        <begin position="55"/>
        <end position="86"/>
    </location>
</feature>
<dbReference type="CDD" id="cd00051">
    <property type="entry name" value="EFh"/>
    <property type="match status" value="1"/>
</dbReference>
<protein>
    <recommendedName>
        <fullName evidence="3">EF-hand domain-containing protein</fullName>
    </recommendedName>
</protein>
<keyword evidence="2" id="KW-0106">Calcium</keyword>
<sequence length="96" mass="11411">MAIVSCIPVTPNKDMSVHEFKAWLNRFDTDKDGRISREELKQALHNLQVWFGWWKARQGIKEADANGNGRIDREEIDKLITYAQQHLHMKIYESRW</sequence>
<dbReference type="AlphaFoldDB" id="A0A835D1Z7"/>
<organism evidence="4 5">
    <name type="scientific">Tetracentron sinense</name>
    <name type="common">Spur-leaf</name>
    <dbReference type="NCBI Taxonomy" id="13715"/>
    <lineage>
        <taxon>Eukaryota</taxon>
        <taxon>Viridiplantae</taxon>
        <taxon>Streptophyta</taxon>
        <taxon>Embryophyta</taxon>
        <taxon>Tracheophyta</taxon>
        <taxon>Spermatophyta</taxon>
        <taxon>Magnoliopsida</taxon>
        <taxon>Trochodendrales</taxon>
        <taxon>Trochodendraceae</taxon>
        <taxon>Tetracentron</taxon>
    </lineage>
</organism>
<evidence type="ECO:0000313" key="4">
    <source>
        <dbReference type="EMBL" id="KAF8377533.1"/>
    </source>
</evidence>
<dbReference type="InterPro" id="IPR011992">
    <property type="entry name" value="EF-hand-dom_pair"/>
</dbReference>
<dbReference type="PANTHER" id="PTHR23050">
    <property type="entry name" value="CALCIUM BINDING PROTEIN"/>
    <property type="match status" value="1"/>
</dbReference>
<dbReference type="PROSITE" id="PS50222">
    <property type="entry name" value="EF_HAND_2"/>
    <property type="match status" value="2"/>
</dbReference>
<dbReference type="SUPFAM" id="SSF47473">
    <property type="entry name" value="EF-hand"/>
    <property type="match status" value="1"/>
</dbReference>
<dbReference type="Pfam" id="PF13202">
    <property type="entry name" value="EF-hand_5"/>
    <property type="match status" value="2"/>
</dbReference>
<name>A0A835D1Z7_TETSI</name>
<keyword evidence="1" id="KW-0677">Repeat</keyword>
<dbReference type="Proteomes" id="UP000655225">
    <property type="component" value="Unassembled WGS sequence"/>
</dbReference>
<dbReference type="Gene3D" id="1.10.238.10">
    <property type="entry name" value="EF-hand"/>
    <property type="match status" value="1"/>
</dbReference>
<comment type="caution">
    <text evidence="4">The sequence shown here is derived from an EMBL/GenBank/DDBJ whole genome shotgun (WGS) entry which is preliminary data.</text>
</comment>
<gene>
    <name evidence="4" type="ORF">HHK36_030915</name>
</gene>
<evidence type="ECO:0000313" key="5">
    <source>
        <dbReference type="Proteomes" id="UP000655225"/>
    </source>
</evidence>
<dbReference type="EMBL" id="JABCRI010000024">
    <property type="protein sequence ID" value="KAF8377533.1"/>
    <property type="molecule type" value="Genomic_DNA"/>
</dbReference>
<evidence type="ECO:0000259" key="3">
    <source>
        <dbReference type="PROSITE" id="PS50222"/>
    </source>
</evidence>
<dbReference type="OMA" id="HMWFSSW"/>
<dbReference type="SMART" id="SM00054">
    <property type="entry name" value="EFh"/>
    <property type="match status" value="2"/>
</dbReference>
<evidence type="ECO:0000256" key="1">
    <source>
        <dbReference type="ARBA" id="ARBA00022737"/>
    </source>
</evidence>
<accession>A0A835D1Z7</accession>
<reference evidence="4 5" key="1">
    <citation type="submission" date="2020-04" db="EMBL/GenBank/DDBJ databases">
        <title>Plant Genome Project.</title>
        <authorList>
            <person name="Zhang R.-G."/>
        </authorList>
    </citation>
    <scope>NUCLEOTIDE SEQUENCE [LARGE SCALE GENOMIC DNA]</scope>
    <source>
        <strain evidence="4">YNK0</strain>
        <tissue evidence="4">Leaf</tissue>
    </source>
</reference>
<dbReference type="OrthoDB" id="26525at2759"/>
<dbReference type="InterPro" id="IPR018247">
    <property type="entry name" value="EF_Hand_1_Ca_BS"/>
</dbReference>
<feature type="domain" description="EF-hand" evidence="3">
    <location>
        <begin position="15"/>
        <end position="50"/>
    </location>
</feature>